<dbReference type="InParanoid" id="A0A0G4EMK8"/>
<protein>
    <submittedName>
        <fullName evidence="2">Uncharacterized protein</fullName>
    </submittedName>
</protein>
<name>A0A0G4EMK8_VITBC</name>
<dbReference type="Proteomes" id="UP000041254">
    <property type="component" value="Unassembled WGS sequence"/>
</dbReference>
<dbReference type="AlphaFoldDB" id="A0A0G4EMK8"/>
<evidence type="ECO:0000313" key="2">
    <source>
        <dbReference type="EMBL" id="CEL98043.1"/>
    </source>
</evidence>
<proteinExistence type="predicted"/>
<gene>
    <name evidence="2" type="ORF">Vbra_7820</name>
</gene>
<feature type="signal peptide" evidence="1">
    <location>
        <begin position="1"/>
        <end position="16"/>
    </location>
</feature>
<accession>A0A0G4EMK8</accession>
<evidence type="ECO:0000256" key="1">
    <source>
        <dbReference type="SAM" id="SignalP"/>
    </source>
</evidence>
<sequence length="110" mass="11705">MAFLRLPLFVVAVALAAGLGGSPVCGKHIRTEGSQLTEVTVKGCKDDAECPKHPFETDKCYKEVNSFGKVSAEGRCKEVTMATTVTRFSGTGVARGWCASRWTTSSPCTS</sequence>
<reference evidence="2" key="1">
    <citation type="submission" date="2014-11" db="EMBL/GenBank/DDBJ databases">
        <authorList>
            <person name="Zhu J."/>
            <person name="Qi W."/>
            <person name="Song R."/>
        </authorList>
    </citation>
    <scope>NUCLEOTIDE SEQUENCE [LARGE SCALE GENOMIC DNA]</scope>
</reference>
<keyword evidence="1" id="KW-0732">Signal</keyword>
<dbReference type="EMBL" id="CDMY01000261">
    <property type="protein sequence ID" value="CEL98043.1"/>
    <property type="molecule type" value="Genomic_DNA"/>
</dbReference>
<feature type="chain" id="PRO_5005188011" evidence="1">
    <location>
        <begin position="17"/>
        <end position="110"/>
    </location>
</feature>
<dbReference type="VEuPathDB" id="CryptoDB:Vbra_7820"/>
<keyword evidence="3" id="KW-1185">Reference proteome</keyword>
<organism evidence="2 3">
    <name type="scientific">Vitrella brassicaformis (strain CCMP3155)</name>
    <dbReference type="NCBI Taxonomy" id="1169540"/>
    <lineage>
        <taxon>Eukaryota</taxon>
        <taxon>Sar</taxon>
        <taxon>Alveolata</taxon>
        <taxon>Colpodellida</taxon>
        <taxon>Vitrellaceae</taxon>
        <taxon>Vitrella</taxon>
    </lineage>
</organism>
<evidence type="ECO:0000313" key="3">
    <source>
        <dbReference type="Proteomes" id="UP000041254"/>
    </source>
</evidence>